<dbReference type="Gene3D" id="3.90.1150.10">
    <property type="entry name" value="Aspartate Aminotransferase, domain 1"/>
    <property type="match status" value="1"/>
</dbReference>
<keyword evidence="3" id="KW-0808">Transferase</keyword>
<comment type="caution">
    <text evidence="7">The sequence shown here is derived from an EMBL/GenBank/DDBJ whole genome shotgun (WGS) entry which is preliminary data.</text>
</comment>
<evidence type="ECO:0000256" key="3">
    <source>
        <dbReference type="ARBA" id="ARBA00022679"/>
    </source>
</evidence>
<protein>
    <submittedName>
        <fullName evidence="7">Uncharacterized protein</fullName>
    </submittedName>
</protein>
<dbReference type="PANTHER" id="PTHR42684">
    <property type="entry name" value="ADENOSYLMETHIONINE-8-AMINO-7-OXONONANOATE AMINOTRANSFERASE"/>
    <property type="match status" value="1"/>
</dbReference>
<dbReference type="PROSITE" id="PS00600">
    <property type="entry name" value="AA_TRANSFER_CLASS_3"/>
    <property type="match status" value="1"/>
</dbReference>
<evidence type="ECO:0000313" key="7">
    <source>
        <dbReference type="EMBL" id="GLI70360.1"/>
    </source>
</evidence>
<comment type="similarity">
    <text evidence="5">Belongs to the class-III pyridoxal-phosphate-dependent aminotransferase family.</text>
</comment>
<feature type="region of interest" description="Disordered" evidence="6">
    <location>
        <begin position="72"/>
        <end position="96"/>
    </location>
</feature>
<dbReference type="InterPro" id="IPR015422">
    <property type="entry name" value="PyrdxlP-dep_Trfase_small"/>
</dbReference>
<evidence type="ECO:0000256" key="5">
    <source>
        <dbReference type="RuleBase" id="RU003560"/>
    </source>
</evidence>
<feature type="non-terminal residue" evidence="7">
    <location>
        <position position="1"/>
    </location>
</feature>
<organism evidence="7 8">
    <name type="scientific">Volvox africanus</name>
    <dbReference type="NCBI Taxonomy" id="51714"/>
    <lineage>
        <taxon>Eukaryota</taxon>
        <taxon>Viridiplantae</taxon>
        <taxon>Chlorophyta</taxon>
        <taxon>core chlorophytes</taxon>
        <taxon>Chlorophyceae</taxon>
        <taxon>CS clade</taxon>
        <taxon>Chlamydomonadales</taxon>
        <taxon>Volvocaceae</taxon>
        <taxon>Volvox</taxon>
    </lineage>
</organism>
<name>A0ABQ5SKC9_9CHLO</name>
<dbReference type="PANTHER" id="PTHR42684:SF3">
    <property type="entry name" value="ADENOSYLMETHIONINE-8-AMINO-7-OXONONANOATE AMINOTRANSFERASE"/>
    <property type="match status" value="1"/>
</dbReference>
<keyword evidence="4 5" id="KW-0663">Pyridoxal phosphate</keyword>
<reference evidence="7 8" key="1">
    <citation type="journal article" date="2023" name="IScience">
        <title>Expanded male sex-determining region conserved during the evolution of homothallism in the green alga Volvox.</title>
        <authorList>
            <person name="Yamamoto K."/>
            <person name="Matsuzaki R."/>
            <person name="Mahakham W."/>
            <person name="Heman W."/>
            <person name="Sekimoto H."/>
            <person name="Kawachi M."/>
            <person name="Minakuchi Y."/>
            <person name="Toyoda A."/>
            <person name="Nozaki H."/>
        </authorList>
    </citation>
    <scope>NUCLEOTIDE SEQUENCE [LARGE SCALE GENOMIC DNA]</scope>
    <source>
        <strain evidence="7 8">NIES-4468</strain>
    </source>
</reference>
<evidence type="ECO:0000256" key="4">
    <source>
        <dbReference type="ARBA" id="ARBA00022898"/>
    </source>
</evidence>
<evidence type="ECO:0000256" key="2">
    <source>
        <dbReference type="ARBA" id="ARBA00022576"/>
    </source>
</evidence>
<dbReference type="InterPro" id="IPR015421">
    <property type="entry name" value="PyrdxlP-dep_Trfase_major"/>
</dbReference>
<dbReference type="InterPro" id="IPR015424">
    <property type="entry name" value="PyrdxlP-dep_Trfase"/>
</dbReference>
<dbReference type="EMBL" id="BSDZ01000094">
    <property type="protein sequence ID" value="GLI70360.1"/>
    <property type="molecule type" value="Genomic_DNA"/>
</dbReference>
<dbReference type="InterPro" id="IPR049704">
    <property type="entry name" value="Aminotrans_3_PPA_site"/>
</dbReference>
<proteinExistence type="inferred from homology"/>
<comment type="subcellular location">
    <subcellularLocation>
        <location evidence="1">Mitochondrion</location>
    </subcellularLocation>
</comment>
<keyword evidence="2" id="KW-0032">Aminotransferase</keyword>
<dbReference type="Pfam" id="PF00202">
    <property type="entry name" value="Aminotran_3"/>
    <property type="match status" value="1"/>
</dbReference>
<dbReference type="Gene3D" id="3.40.640.10">
    <property type="entry name" value="Type I PLP-dependent aspartate aminotransferase-like (Major domain)"/>
    <property type="match status" value="1"/>
</dbReference>
<gene>
    <name evidence="7" type="ORF">VaNZ11_015135</name>
</gene>
<accession>A0ABQ5SKC9</accession>
<dbReference type="InterPro" id="IPR005814">
    <property type="entry name" value="Aminotrans_3"/>
</dbReference>
<evidence type="ECO:0000256" key="1">
    <source>
        <dbReference type="ARBA" id="ARBA00004173"/>
    </source>
</evidence>
<feature type="compositionally biased region" description="Gly residues" evidence="6">
    <location>
        <begin position="80"/>
        <end position="96"/>
    </location>
</feature>
<evidence type="ECO:0000313" key="8">
    <source>
        <dbReference type="Proteomes" id="UP001165090"/>
    </source>
</evidence>
<dbReference type="SUPFAM" id="SSF53383">
    <property type="entry name" value="PLP-dependent transferases"/>
    <property type="match status" value="1"/>
</dbReference>
<keyword evidence="8" id="KW-1185">Reference proteome</keyword>
<sequence length="516" mass="53274">YAAGRYLHVLFAEVAHEPALNAAAALLAGPGAGWAARVFFSDDGSTAIEVALKMAFRKFLADRGELYITDVSSTGTSTNPGGGGGGVTTNSGGGGGGGSSGELMVLGLQGAYHGDTLGAQDCVAPSVFNGPLQSPWYRGRGLFLKPPYVGIRQGRWRILDPPAWLSQHYSGELPIWSSLDEILAYTARPHSVTADADAAAAAAGLKALSLTTAYRSYINAAIDVFEAAAAPARLAACVMEPLLQGAGGMLVVEPGFQRAVAEVCRTRQLPLILDEVFSGLYRTGALTAAGRLGITPDVACFGKLLTGGAAPMAVTLATRQVFEAFAGPSKLFALLHGHSYTAYPIGCAAAVASLELLSNSETNPNLCAPCRCPKKSTCTTPCGRLLPLWDEQGAVSDLSYHPLVSRVAAVGTVLAVELATTATVTASSTPPGGGGYCSVSAVQVVRRLRDVYGIYARPLGPVVYLMVPPTAQRETSAWLAGCLRRVLDECEAAAAAAAAAAAEDSTVRREADGVVV</sequence>
<dbReference type="Proteomes" id="UP001165090">
    <property type="component" value="Unassembled WGS sequence"/>
</dbReference>
<evidence type="ECO:0000256" key="6">
    <source>
        <dbReference type="SAM" id="MobiDB-lite"/>
    </source>
</evidence>